<organism evidence="1 2">
    <name type="scientific">Actinacidiphila paucisporea</name>
    <dbReference type="NCBI Taxonomy" id="310782"/>
    <lineage>
        <taxon>Bacteria</taxon>
        <taxon>Bacillati</taxon>
        <taxon>Actinomycetota</taxon>
        <taxon>Actinomycetes</taxon>
        <taxon>Kitasatosporales</taxon>
        <taxon>Streptomycetaceae</taxon>
        <taxon>Actinacidiphila</taxon>
    </lineage>
</organism>
<dbReference type="OrthoDB" id="4177076at2"/>
<name>A0A1M7PYA6_9ACTN</name>
<gene>
    <name evidence="1" type="ORF">SAMN05216499_12726</name>
</gene>
<protein>
    <submittedName>
        <fullName evidence="1">Uncharacterized protein</fullName>
    </submittedName>
</protein>
<keyword evidence="2" id="KW-1185">Reference proteome</keyword>
<proteinExistence type="predicted"/>
<accession>A0A1M7PYA6</accession>
<dbReference type="RefSeq" id="WP_073502024.1">
    <property type="nucleotide sequence ID" value="NZ_FRBI01000027.1"/>
</dbReference>
<dbReference type="EMBL" id="FRBI01000027">
    <property type="protein sequence ID" value="SHN22650.1"/>
    <property type="molecule type" value="Genomic_DNA"/>
</dbReference>
<evidence type="ECO:0000313" key="1">
    <source>
        <dbReference type="EMBL" id="SHN22650.1"/>
    </source>
</evidence>
<evidence type="ECO:0000313" key="2">
    <source>
        <dbReference type="Proteomes" id="UP000184111"/>
    </source>
</evidence>
<dbReference type="Proteomes" id="UP000184111">
    <property type="component" value="Unassembled WGS sequence"/>
</dbReference>
<dbReference type="AlphaFoldDB" id="A0A1M7PYA6"/>
<sequence>MSELTKIVAELEERVNQADEARAVSDRLSEAFEGMLDEIRGMSELLYNLGGEIDGFVAEHDFMAVERAADEIRGITEADRLLPVLRQILLLGAIRDDTAVPDAASIEELPELAAVEIAHPVLSREELLRDSERELAKRETYLRGLWNGEDEADDLEEGLREARLEAIEERALRAGRQLMELSEYIAEELWPELKRQAEYGHIEEALRALAAVDAAGREAPKAYKIYETALSERYGQSPSSMGAMGDHLMLFESWIHSQ</sequence>
<reference evidence="1 2" key="1">
    <citation type="submission" date="2016-11" db="EMBL/GenBank/DDBJ databases">
        <authorList>
            <person name="Jaros S."/>
            <person name="Januszkiewicz K."/>
            <person name="Wedrychowicz H."/>
        </authorList>
    </citation>
    <scope>NUCLEOTIDE SEQUENCE [LARGE SCALE GENOMIC DNA]</scope>
    <source>
        <strain evidence="1 2">CGMCC 4.2025</strain>
    </source>
</reference>